<reference evidence="2" key="1">
    <citation type="submission" date="2022-01" db="EMBL/GenBank/DDBJ databases">
        <authorList>
            <person name="King R."/>
        </authorList>
    </citation>
    <scope>NUCLEOTIDE SEQUENCE</scope>
</reference>
<feature type="region of interest" description="Disordered" evidence="1">
    <location>
        <begin position="1"/>
        <end position="25"/>
    </location>
</feature>
<gene>
    <name evidence="2" type="ORF">NEZAVI_LOCUS6847</name>
</gene>
<evidence type="ECO:0000313" key="3">
    <source>
        <dbReference type="Proteomes" id="UP001152798"/>
    </source>
</evidence>
<organism evidence="2 3">
    <name type="scientific">Nezara viridula</name>
    <name type="common">Southern green stink bug</name>
    <name type="synonym">Cimex viridulus</name>
    <dbReference type="NCBI Taxonomy" id="85310"/>
    <lineage>
        <taxon>Eukaryota</taxon>
        <taxon>Metazoa</taxon>
        <taxon>Ecdysozoa</taxon>
        <taxon>Arthropoda</taxon>
        <taxon>Hexapoda</taxon>
        <taxon>Insecta</taxon>
        <taxon>Pterygota</taxon>
        <taxon>Neoptera</taxon>
        <taxon>Paraneoptera</taxon>
        <taxon>Hemiptera</taxon>
        <taxon>Heteroptera</taxon>
        <taxon>Panheteroptera</taxon>
        <taxon>Pentatomomorpha</taxon>
        <taxon>Pentatomoidea</taxon>
        <taxon>Pentatomidae</taxon>
        <taxon>Pentatominae</taxon>
        <taxon>Nezara</taxon>
    </lineage>
</organism>
<evidence type="ECO:0000256" key="1">
    <source>
        <dbReference type="SAM" id="MobiDB-lite"/>
    </source>
</evidence>
<dbReference type="AlphaFoldDB" id="A0A9P0H7D1"/>
<proteinExistence type="predicted"/>
<dbReference type="Proteomes" id="UP001152798">
    <property type="component" value="Chromosome 3"/>
</dbReference>
<protein>
    <submittedName>
        <fullName evidence="2">Uncharacterized protein</fullName>
    </submittedName>
</protein>
<name>A0A9P0H7D1_NEZVI</name>
<keyword evidence="3" id="KW-1185">Reference proteome</keyword>
<feature type="compositionally biased region" description="Basic and acidic residues" evidence="1">
    <location>
        <begin position="1"/>
        <end position="17"/>
    </location>
</feature>
<accession>A0A9P0H7D1</accession>
<evidence type="ECO:0000313" key="2">
    <source>
        <dbReference type="EMBL" id="CAH1396883.1"/>
    </source>
</evidence>
<sequence length="128" mass="14564">MEDDRMTKERIGENENGKRKRTRRPWLDDLEDVWQELEHWMETAGIECGCIGSNFTGGRSPLPSVGSPEAESVTEDRRDFITVPTGDLAKRRRQREKAHQLIKTVYLTPAGGKFIAVCSLAGLERETF</sequence>
<dbReference type="EMBL" id="OV725079">
    <property type="protein sequence ID" value="CAH1396883.1"/>
    <property type="molecule type" value="Genomic_DNA"/>
</dbReference>